<comment type="caution">
    <text evidence="2">The sequence shown here is derived from an EMBL/GenBank/DDBJ whole genome shotgun (WGS) entry which is preliminary data.</text>
</comment>
<organism evidence="2 3">
    <name type="scientific">Hoylesella buccalis</name>
    <dbReference type="NCBI Taxonomy" id="28127"/>
    <lineage>
        <taxon>Bacteria</taxon>
        <taxon>Pseudomonadati</taxon>
        <taxon>Bacteroidota</taxon>
        <taxon>Bacteroidia</taxon>
        <taxon>Bacteroidales</taxon>
        <taxon>Prevotellaceae</taxon>
        <taxon>Hoylesella</taxon>
    </lineage>
</organism>
<dbReference type="EMBL" id="PNGJ01000002">
    <property type="protein sequence ID" value="PMC24877.1"/>
    <property type="molecule type" value="Genomic_DNA"/>
</dbReference>
<dbReference type="OrthoDB" id="663131at2"/>
<sequence>MANLYVLFYPFSRIPSSIPNSQQLTLSEEYTEKLPIHINSGWLHEFKWSPNLPANEENIFRTMPQVLYLFINTKRKEPTFDYLYIQDGIWAISEFFLKYLRENIGSQIEAVPLKVYNKNREEAQRVYYAMRVHAFNDKLFDFHVESKKRTAGIKNYYLYPDMELKETNEKQNIYTLREFNYREVLILNSVAKNWIIENLYSPQIYKLSDFPYVLNNQYDKKALSIIPPLP</sequence>
<dbReference type="AlphaFoldDB" id="A0A2N6QSD1"/>
<gene>
    <name evidence="2" type="ORF">CJ231_02830</name>
</gene>
<dbReference type="InterPro" id="IPR029079">
    <property type="entry name" value="Imm43"/>
</dbReference>
<feature type="domain" description="Immunity protein 43" evidence="1">
    <location>
        <begin position="14"/>
        <end position="219"/>
    </location>
</feature>
<name>A0A2N6QSD1_9BACT</name>
<protein>
    <recommendedName>
        <fullName evidence="1">Immunity protein 43 domain-containing protein</fullName>
    </recommendedName>
</protein>
<dbReference type="RefSeq" id="WP_044123104.1">
    <property type="nucleotide sequence ID" value="NZ_PNGJ01000002.1"/>
</dbReference>
<evidence type="ECO:0000313" key="3">
    <source>
        <dbReference type="Proteomes" id="UP000235564"/>
    </source>
</evidence>
<dbReference type="Pfam" id="PF15570">
    <property type="entry name" value="Imm43"/>
    <property type="match status" value="1"/>
</dbReference>
<proteinExistence type="predicted"/>
<evidence type="ECO:0000259" key="1">
    <source>
        <dbReference type="Pfam" id="PF15570"/>
    </source>
</evidence>
<reference evidence="2 3" key="1">
    <citation type="submission" date="2017-09" db="EMBL/GenBank/DDBJ databases">
        <title>Bacterial strain isolated from the female urinary microbiota.</title>
        <authorList>
            <person name="Thomas-White K."/>
            <person name="Kumar N."/>
            <person name="Forster S."/>
            <person name="Putonti C."/>
            <person name="Lawley T."/>
            <person name="Wolfe A.J."/>
        </authorList>
    </citation>
    <scope>NUCLEOTIDE SEQUENCE [LARGE SCALE GENOMIC DNA]</scope>
    <source>
        <strain evidence="2 3">UMB0536</strain>
    </source>
</reference>
<dbReference type="Proteomes" id="UP000235564">
    <property type="component" value="Unassembled WGS sequence"/>
</dbReference>
<evidence type="ECO:0000313" key="2">
    <source>
        <dbReference type="EMBL" id="PMC24877.1"/>
    </source>
</evidence>
<accession>A0A2N6QSD1</accession>